<reference evidence="1" key="2">
    <citation type="journal article" date="2015" name="Data Brief">
        <title>Shoot transcriptome of the giant reed, Arundo donax.</title>
        <authorList>
            <person name="Barrero R.A."/>
            <person name="Guerrero F.D."/>
            <person name="Moolhuijzen P."/>
            <person name="Goolsby J.A."/>
            <person name="Tidwell J."/>
            <person name="Bellgard S.E."/>
            <person name="Bellgard M.I."/>
        </authorList>
    </citation>
    <scope>NUCLEOTIDE SEQUENCE</scope>
    <source>
        <tissue evidence="1">Shoot tissue taken approximately 20 cm above the soil surface</tissue>
    </source>
</reference>
<accession>A0A0A8ZKL7</accession>
<reference evidence="1" key="1">
    <citation type="submission" date="2014-09" db="EMBL/GenBank/DDBJ databases">
        <authorList>
            <person name="Magalhaes I.L.F."/>
            <person name="Oliveira U."/>
            <person name="Santos F.R."/>
            <person name="Vidigal T.H.D.A."/>
            <person name="Brescovit A.D."/>
            <person name="Santos A.J."/>
        </authorList>
    </citation>
    <scope>NUCLEOTIDE SEQUENCE</scope>
    <source>
        <tissue evidence="1">Shoot tissue taken approximately 20 cm above the soil surface</tissue>
    </source>
</reference>
<dbReference type="EMBL" id="GBRH01257946">
    <property type="protein sequence ID" value="JAD39949.1"/>
    <property type="molecule type" value="Transcribed_RNA"/>
</dbReference>
<evidence type="ECO:0000313" key="1">
    <source>
        <dbReference type="EMBL" id="JAD39949.1"/>
    </source>
</evidence>
<name>A0A0A8ZKL7_ARUDO</name>
<organism evidence="1">
    <name type="scientific">Arundo donax</name>
    <name type="common">Giant reed</name>
    <name type="synonym">Donax arundinaceus</name>
    <dbReference type="NCBI Taxonomy" id="35708"/>
    <lineage>
        <taxon>Eukaryota</taxon>
        <taxon>Viridiplantae</taxon>
        <taxon>Streptophyta</taxon>
        <taxon>Embryophyta</taxon>
        <taxon>Tracheophyta</taxon>
        <taxon>Spermatophyta</taxon>
        <taxon>Magnoliopsida</taxon>
        <taxon>Liliopsida</taxon>
        <taxon>Poales</taxon>
        <taxon>Poaceae</taxon>
        <taxon>PACMAD clade</taxon>
        <taxon>Arundinoideae</taxon>
        <taxon>Arundineae</taxon>
        <taxon>Arundo</taxon>
    </lineage>
</organism>
<sequence>MMKILVIPLPLLVKTDILVGLEPVSSGCSFLCKRSVQ</sequence>
<dbReference type="AlphaFoldDB" id="A0A0A8ZKL7"/>
<proteinExistence type="predicted"/>
<protein>
    <submittedName>
        <fullName evidence="1">Uncharacterized protein</fullName>
    </submittedName>
</protein>